<name>A0A167YQW9_9FLAO</name>
<evidence type="ECO:0000313" key="2">
    <source>
        <dbReference type="Proteomes" id="UP000077164"/>
    </source>
</evidence>
<proteinExistence type="predicted"/>
<accession>A0A167YQW9</accession>
<dbReference type="OrthoDB" id="1187827at2"/>
<keyword evidence="2" id="KW-1185">Reference proteome</keyword>
<evidence type="ECO:0000313" key="1">
    <source>
        <dbReference type="EMBL" id="OAB29688.1"/>
    </source>
</evidence>
<dbReference type="EMBL" id="LVJE01000006">
    <property type="protein sequence ID" value="OAB29688.1"/>
    <property type="molecule type" value="Genomic_DNA"/>
</dbReference>
<sequence length="181" mass="21470">MEKIFRPNPNSFKNTFCVFDEVSVDAISGLKIQYDSKSGSKYYYTKTGMFRLSNHWGRLANSKWRLEPLNPTTLSKIKLGFAPWDHFYPDNALEELYYLQVNFSNKTVNYQHKNNPDYDKKAILRTGFETTKRIKQVRNLLTLTSWARYFDCDDIALLRQQIINELVYTTKTLEEIKKEFH</sequence>
<comment type="caution">
    <text evidence="1">The sequence shown here is derived from an EMBL/GenBank/DDBJ whole genome shotgun (WGS) entry which is preliminary data.</text>
</comment>
<dbReference type="AlphaFoldDB" id="A0A167YQW9"/>
<dbReference type="Proteomes" id="UP000077164">
    <property type="component" value="Unassembled WGS sequence"/>
</dbReference>
<gene>
    <name evidence="1" type="ORF">FBFR_02880</name>
</gene>
<reference evidence="1 2" key="1">
    <citation type="submission" date="2016-03" db="EMBL/GenBank/DDBJ databases">
        <title>Draft genome sequence of Flavobacterium fryxellicola DSM 16209.</title>
        <authorList>
            <person name="Shin S.-K."/>
            <person name="Yi H."/>
        </authorList>
    </citation>
    <scope>NUCLEOTIDE SEQUENCE [LARGE SCALE GENOMIC DNA]</scope>
    <source>
        <strain evidence="1 2">DSM 16209</strain>
    </source>
</reference>
<dbReference type="RefSeq" id="WP_066076808.1">
    <property type="nucleotide sequence ID" value="NZ_FRDK01000007.1"/>
</dbReference>
<organism evidence="1 2">
    <name type="scientific">Flavobacterium fryxellicola</name>
    <dbReference type="NCBI Taxonomy" id="249352"/>
    <lineage>
        <taxon>Bacteria</taxon>
        <taxon>Pseudomonadati</taxon>
        <taxon>Bacteroidota</taxon>
        <taxon>Flavobacteriia</taxon>
        <taxon>Flavobacteriales</taxon>
        <taxon>Flavobacteriaceae</taxon>
        <taxon>Flavobacterium</taxon>
    </lineage>
</organism>
<protein>
    <submittedName>
        <fullName evidence="1">Uncharacterized protein</fullName>
    </submittedName>
</protein>